<dbReference type="SUPFAM" id="SSF143447">
    <property type="entry name" value="AMMECR1-like"/>
    <property type="match status" value="1"/>
</dbReference>
<dbReference type="Proteomes" id="UP000008983">
    <property type="component" value="Unassembled WGS sequence"/>
</dbReference>
<dbReference type="STRING" id="857967.G0QU77"/>
<dbReference type="Gene3D" id="3.30.700.20">
    <property type="entry name" value="Hypothetical protein ph0010, domain 1"/>
    <property type="match status" value="1"/>
</dbReference>
<dbReference type="Pfam" id="PF01871">
    <property type="entry name" value="AMMECR1"/>
    <property type="match status" value="1"/>
</dbReference>
<dbReference type="InterPro" id="IPR002733">
    <property type="entry name" value="AMMECR1_domain"/>
</dbReference>
<name>G0QU77_ICHMU</name>
<sequence>MNQNQNIKALKEHCIYCFDVLISLLNNKKPPVYPQNLPKYKVPLFVTWHINQNDLRGCIGTFSHNPIDQMLGQYAQISAFQDDRFDPISLKEIEKLSVAVSLLVNFEENLKAFDWEVGKHGIIISFKDNEREYNGTFLPEVAKEQGWDQRLTLEYLIKKTGCKNKNIDDIIQKINLTRYQSSKFELSYNEYIQRQ</sequence>
<dbReference type="InParanoid" id="G0QU77"/>
<dbReference type="EMBL" id="GL983904">
    <property type="protein sequence ID" value="EGR31214.1"/>
    <property type="molecule type" value="Genomic_DNA"/>
</dbReference>
<organism evidence="2 3">
    <name type="scientific">Ichthyophthirius multifiliis</name>
    <name type="common">White spot disease agent</name>
    <name type="synonym">Ich</name>
    <dbReference type="NCBI Taxonomy" id="5932"/>
    <lineage>
        <taxon>Eukaryota</taxon>
        <taxon>Sar</taxon>
        <taxon>Alveolata</taxon>
        <taxon>Ciliophora</taxon>
        <taxon>Intramacronucleata</taxon>
        <taxon>Oligohymenophorea</taxon>
        <taxon>Hymenostomatida</taxon>
        <taxon>Ophryoglenina</taxon>
        <taxon>Ichthyophthirius</taxon>
    </lineage>
</organism>
<evidence type="ECO:0000313" key="3">
    <source>
        <dbReference type="Proteomes" id="UP000008983"/>
    </source>
</evidence>
<dbReference type="PROSITE" id="PS51112">
    <property type="entry name" value="AMMECR1"/>
    <property type="match status" value="1"/>
</dbReference>
<protein>
    <recommendedName>
        <fullName evidence="1">AMMECR1 domain-containing protein</fullName>
    </recommendedName>
</protein>
<dbReference type="AlphaFoldDB" id="G0QU77"/>
<dbReference type="NCBIfam" id="TIGR00296">
    <property type="entry name" value="TIGR00296 family protein"/>
    <property type="match status" value="1"/>
</dbReference>
<dbReference type="GeneID" id="14907351"/>
<dbReference type="PANTHER" id="PTHR13016">
    <property type="entry name" value="AMMECR1 HOMOLOG"/>
    <property type="match status" value="1"/>
</dbReference>
<proteinExistence type="predicted"/>
<dbReference type="OrthoDB" id="24630at2759"/>
<dbReference type="InterPro" id="IPR027485">
    <property type="entry name" value="AMMECR1_N"/>
</dbReference>
<evidence type="ECO:0000313" key="2">
    <source>
        <dbReference type="EMBL" id="EGR31214.1"/>
    </source>
</evidence>
<accession>G0QU77</accession>
<dbReference type="FunCoup" id="G0QU77">
    <property type="interactions" value="435"/>
</dbReference>
<dbReference type="InterPro" id="IPR036071">
    <property type="entry name" value="AMMECR1_dom_sf"/>
</dbReference>
<dbReference type="Gene3D" id="3.30.1490.150">
    <property type="entry name" value="Hypothetical protein ph0010, domain 2"/>
    <property type="match status" value="1"/>
</dbReference>
<dbReference type="RefSeq" id="XP_004034700.1">
    <property type="nucleotide sequence ID" value="XM_004034652.1"/>
</dbReference>
<evidence type="ECO:0000259" key="1">
    <source>
        <dbReference type="PROSITE" id="PS51112"/>
    </source>
</evidence>
<keyword evidence="3" id="KW-1185">Reference proteome</keyword>
<gene>
    <name evidence="2" type="ORF">IMG5_115470</name>
</gene>
<dbReference type="OMA" id="LFITWNK"/>
<reference evidence="2 3" key="1">
    <citation type="submission" date="2011-07" db="EMBL/GenBank/DDBJ databases">
        <authorList>
            <person name="Coyne R."/>
            <person name="Brami D."/>
            <person name="Johnson J."/>
            <person name="Hostetler J."/>
            <person name="Hannick L."/>
            <person name="Clark T."/>
            <person name="Cassidy-Hanley D."/>
            <person name="Inman J."/>
        </authorList>
    </citation>
    <scope>NUCLEOTIDE SEQUENCE [LARGE SCALE GENOMIC DNA]</scope>
    <source>
        <strain evidence="2 3">G5</strain>
    </source>
</reference>
<dbReference type="InterPro" id="IPR023473">
    <property type="entry name" value="AMMECR1"/>
</dbReference>
<dbReference type="PANTHER" id="PTHR13016:SF0">
    <property type="entry name" value="AMME SYNDROME CANDIDATE GENE 1 PROTEIN"/>
    <property type="match status" value="1"/>
</dbReference>
<feature type="domain" description="AMMECR1" evidence="1">
    <location>
        <begin position="2"/>
        <end position="195"/>
    </location>
</feature>
<dbReference type="eggNOG" id="KOG3274">
    <property type="taxonomic scope" value="Eukaryota"/>
</dbReference>